<evidence type="ECO:0000256" key="1">
    <source>
        <dbReference type="SAM" id="SignalP"/>
    </source>
</evidence>
<dbReference type="Proteomes" id="UP000293045">
    <property type="component" value="Unassembled WGS sequence"/>
</dbReference>
<feature type="chain" id="PRO_5020973396" evidence="1">
    <location>
        <begin position="27"/>
        <end position="513"/>
    </location>
</feature>
<keyword evidence="1" id="KW-0732">Signal</keyword>
<dbReference type="AlphaFoldDB" id="A0A4Q9LK23"/>
<name>A0A4Q9LK23_9MICR</name>
<sequence>MSNMKRNIKFTIQILILSAFVKLTTLEHHKNYLTLFLNDICELSIKEENIEITENFYNRNNMIFLILKEDNNSYYLPISESFEGDNEQIYSNEIIMLINSIKYKDTNLSVKNVLEILVKNKIFIFPGLFKLEKLKEYVSKYEKDTFQHDRSLRHGRSMVLKFIREYIGRIDNFISKSENGIYFIGHNFRKDTISLNMKSFFGESEVNDTITIIECENELKHINIEFKIFFLFLILKSQSSELQKEELEMIYSLFGALGIPLDELFYKLFDELFPFIVSNSLVPNRQSSEILKNFFGLIVSGIAGANMNFSHKTVYETLKYIYNSSCQELWTFFLKNKRLCHSLLVNFEDAIAAFHLAHNIQNAFVNLFLDREEYSRTSLSNIMLCLFHLSEFIKFVPKNIFRNIDMILSDIDSDLLQLAPLMNQEELNEHAAECLKQRLSLELLSNKEIMCDCLSRFVGNLLYLTKQNRSEFLEKFSVHFSRFLASNWLFCQYIVRNPEILLILLSKTSITIY</sequence>
<organism evidence="2 3">
    <name type="scientific">Hamiltosporidium magnivora</name>
    <dbReference type="NCBI Taxonomy" id="148818"/>
    <lineage>
        <taxon>Eukaryota</taxon>
        <taxon>Fungi</taxon>
        <taxon>Fungi incertae sedis</taxon>
        <taxon>Microsporidia</taxon>
        <taxon>Dubosqiidae</taxon>
        <taxon>Hamiltosporidium</taxon>
    </lineage>
</organism>
<dbReference type="VEuPathDB" id="MicrosporidiaDB:CWI39_0189p0010"/>
<protein>
    <submittedName>
        <fullName evidence="2">Uncharacterized protein</fullName>
    </submittedName>
</protein>
<feature type="signal peptide" evidence="1">
    <location>
        <begin position="1"/>
        <end position="26"/>
    </location>
</feature>
<evidence type="ECO:0000313" key="3">
    <source>
        <dbReference type="Proteomes" id="UP000293045"/>
    </source>
</evidence>
<reference evidence="2 3" key="1">
    <citation type="submission" date="2017-12" db="EMBL/GenBank/DDBJ databases">
        <authorList>
            <person name="Pombert J.-F."/>
            <person name="Haag K.L."/>
            <person name="Ebert D."/>
        </authorList>
    </citation>
    <scope>NUCLEOTIDE SEQUENCE [LARGE SCALE GENOMIC DNA]</scope>
    <source>
        <strain evidence="2">IL-BN-2</strain>
    </source>
</reference>
<accession>A0A4Q9LK23</accession>
<dbReference type="EMBL" id="PIXR01000189">
    <property type="protein sequence ID" value="TBU08387.1"/>
    <property type="molecule type" value="Genomic_DNA"/>
</dbReference>
<dbReference type="VEuPathDB" id="MicrosporidiaDB:CWI36_0916p0040"/>
<comment type="caution">
    <text evidence="2">The sequence shown here is derived from an EMBL/GenBank/DDBJ whole genome shotgun (WGS) entry which is preliminary data.</text>
</comment>
<gene>
    <name evidence="2" type="ORF">CWI39_0189p0010</name>
</gene>
<evidence type="ECO:0000313" key="2">
    <source>
        <dbReference type="EMBL" id="TBU08387.1"/>
    </source>
</evidence>
<proteinExistence type="predicted"/>